<dbReference type="AlphaFoldDB" id="A0A1T0CWW0"/>
<dbReference type="GO" id="GO:0005829">
    <property type="term" value="C:cytosol"/>
    <property type="evidence" value="ECO:0007669"/>
    <property type="project" value="TreeGrafter"/>
</dbReference>
<dbReference type="EMBL" id="MUYV01000001">
    <property type="protein sequence ID" value="OOS26719.1"/>
    <property type="molecule type" value="Genomic_DNA"/>
</dbReference>
<dbReference type="GO" id="GO:0002098">
    <property type="term" value="P:tRNA wobble uridine modification"/>
    <property type="evidence" value="ECO:0007669"/>
    <property type="project" value="TreeGrafter"/>
</dbReference>
<comment type="caution">
    <text evidence="2">The sequence shown here is derived from an EMBL/GenBank/DDBJ whole genome shotgun (WGS) entry which is preliminary data.</text>
</comment>
<dbReference type="Proteomes" id="UP000190683">
    <property type="component" value="Unassembled WGS sequence"/>
</dbReference>
<feature type="domain" description="G" evidence="1">
    <location>
        <begin position="13"/>
        <end position="162"/>
    </location>
</feature>
<evidence type="ECO:0000259" key="1">
    <source>
        <dbReference type="Pfam" id="PF01926"/>
    </source>
</evidence>
<dbReference type="InterPro" id="IPR027417">
    <property type="entry name" value="P-loop_NTPase"/>
</dbReference>
<dbReference type="SUPFAM" id="SSF52540">
    <property type="entry name" value="P-loop containing nucleoside triphosphate hydrolases"/>
    <property type="match status" value="1"/>
</dbReference>
<reference evidence="2 3" key="1">
    <citation type="submission" date="2017-02" db="EMBL/GenBank/DDBJ databases">
        <title>Draft genome sequence of Moraxella porci CCUG 54912T type strain.</title>
        <authorList>
            <person name="Salva-Serra F."/>
            <person name="Engstrom-Jakobsson H."/>
            <person name="Thorell K."/>
            <person name="Jaen-Luchoro D."/>
            <person name="Gonzales-Siles L."/>
            <person name="Karlsson R."/>
            <person name="Yazdan S."/>
            <person name="Boulund F."/>
            <person name="Johnning A."/>
            <person name="Engstrand L."/>
            <person name="Kristiansson E."/>
            <person name="Moore E."/>
        </authorList>
    </citation>
    <scope>NUCLEOTIDE SEQUENCE [LARGE SCALE GENOMIC DNA]</scope>
    <source>
        <strain evidence="2 3">CCUG 54912</strain>
    </source>
</reference>
<dbReference type="Pfam" id="PF01926">
    <property type="entry name" value="MMR_HSR1"/>
    <property type="match status" value="1"/>
</dbReference>
<accession>A0A1T0CWW0</accession>
<dbReference type="Pfam" id="PF11981">
    <property type="entry name" value="DUF3482"/>
    <property type="match status" value="1"/>
</dbReference>
<dbReference type="GO" id="GO:0005525">
    <property type="term" value="F:GTP binding"/>
    <property type="evidence" value="ECO:0007669"/>
    <property type="project" value="InterPro"/>
</dbReference>
<dbReference type="PANTHER" id="PTHR42714:SF7">
    <property type="entry name" value="G DOMAIN-CONTAINING PROTEIN"/>
    <property type="match status" value="1"/>
</dbReference>
<sequence length="473" mass="51077">MKQDIASNAKTTISVIGHTNVGKTSLLRTLLRDSYFGEVKNASATTRHVAAVQILSDDGKPLVTLHDTPGLEDASGVMDFIQDHTDGRADGVERLQTFLGAVAEHDSNLDGGFSQEAKVIKSLIDADIAIYVIDAREPVLSKYKDELAILVSSGTPILPVFNFIHQGQDNLVIWREMLSRRALHIACSFDTVAFDFDNEMQLWMHLATLSNQDPAIVQLINERRAAWQNLLESGSQMIADFLVNVASFSQKIDEKDDPAPTLSRMQNAVRQAESILHERLLTQYRFYNESVSGDLPTISGETLDIFDGDLLSRYGIRTAGGSVTGMLIGAGIDAATLGASLGLGTAIGGVLGGILPNTGAIKDKAMGVQTLSIDQATVTLIAARAQSLHHHLRHRGHASLSAITADGTTLPWQSDKLPSAIRKARAHPEYSSLSGSYDDKANLRSDLADDLAELLVAHVESLGSEVYSRVSLN</sequence>
<name>A0A1T0CWW0_9GAMM</name>
<dbReference type="InterPro" id="IPR021871">
    <property type="entry name" value="DUF3482"/>
</dbReference>
<keyword evidence="3" id="KW-1185">Reference proteome</keyword>
<dbReference type="STRING" id="573983.B0681_02310"/>
<dbReference type="GO" id="GO:0030488">
    <property type="term" value="P:tRNA methylation"/>
    <property type="evidence" value="ECO:0007669"/>
    <property type="project" value="TreeGrafter"/>
</dbReference>
<dbReference type="InterPro" id="IPR006073">
    <property type="entry name" value="GTP-bd"/>
</dbReference>
<dbReference type="RefSeq" id="WP_078317114.1">
    <property type="nucleotide sequence ID" value="NZ_MUYV01000001.1"/>
</dbReference>
<evidence type="ECO:0000313" key="3">
    <source>
        <dbReference type="Proteomes" id="UP000190683"/>
    </source>
</evidence>
<evidence type="ECO:0000313" key="2">
    <source>
        <dbReference type="EMBL" id="OOS26719.1"/>
    </source>
</evidence>
<proteinExistence type="predicted"/>
<gene>
    <name evidence="2" type="ORF">B0681_02310</name>
</gene>
<dbReference type="PANTHER" id="PTHR42714">
    <property type="entry name" value="TRNA MODIFICATION GTPASE GTPBP3"/>
    <property type="match status" value="1"/>
</dbReference>
<dbReference type="Gene3D" id="3.40.50.300">
    <property type="entry name" value="P-loop containing nucleotide triphosphate hydrolases"/>
    <property type="match status" value="1"/>
</dbReference>
<protein>
    <submittedName>
        <fullName evidence="2">GTP-binding protein</fullName>
    </submittedName>
</protein>
<organism evidence="2 3">
    <name type="scientific">Moraxella porci DSM 25326</name>
    <dbReference type="NCBI Taxonomy" id="573983"/>
    <lineage>
        <taxon>Bacteria</taxon>
        <taxon>Pseudomonadati</taxon>
        <taxon>Pseudomonadota</taxon>
        <taxon>Gammaproteobacteria</taxon>
        <taxon>Moraxellales</taxon>
        <taxon>Moraxellaceae</taxon>
        <taxon>Moraxella</taxon>
    </lineage>
</organism>